<keyword evidence="2" id="KW-0804">Transcription</keyword>
<dbReference type="RefSeq" id="WP_209491011.1">
    <property type="nucleotide sequence ID" value="NZ_JAGGLC010000002.1"/>
</dbReference>
<dbReference type="InterPro" id="IPR036915">
    <property type="entry name" value="Cyclin-like_sf"/>
</dbReference>
<proteinExistence type="predicted"/>
<evidence type="ECO:0000259" key="3">
    <source>
        <dbReference type="Pfam" id="PF00382"/>
    </source>
</evidence>
<comment type="caution">
    <text evidence="4">The sequence shown here is derived from an EMBL/GenBank/DDBJ whole genome shotgun (WGS) entry which is preliminary data.</text>
</comment>
<dbReference type="Gene3D" id="1.10.472.10">
    <property type="entry name" value="Cyclin-like"/>
    <property type="match status" value="1"/>
</dbReference>
<dbReference type="OrthoDB" id="291244at2157"/>
<accession>A0A8T4GUL4</accession>
<dbReference type="GO" id="GO:0070897">
    <property type="term" value="P:transcription preinitiation complex assembly"/>
    <property type="evidence" value="ECO:0007669"/>
    <property type="project" value="InterPro"/>
</dbReference>
<organism evidence="4 5">
    <name type="scientific">Halolamina salifodinae</name>
    <dbReference type="NCBI Taxonomy" id="1202767"/>
    <lineage>
        <taxon>Archaea</taxon>
        <taxon>Methanobacteriati</taxon>
        <taxon>Methanobacteriota</taxon>
        <taxon>Stenosarchaea group</taxon>
        <taxon>Halobacteria</taxon>
        <taxon>Halobacteriales</taxon>
        <taxon>Haloferacaceae</taxon>
    </lineage>
</organism>
<evidence type="ECO:0000256" key="2">
    <source>
        <dbReference type="ARBA" id="ARBA00023163"/>
    </source>
</evidence>
<evidence type="ECO:0000256" key="1">
    <source>
        <dbReference type="ARBA" id="ARBA00023015"/>
    </source>
</evidence>
<keyword evidence="5" id="KW-1185">Reference proteome</keyword>
<reference evidence="4" key="1">
    <citation type="submission" date="2021-03" db="EMBL/GenBank/DDBJ databases">
        <title>Genomic Encyclopedia of Type Strains, Phase IV (KMG-IV): sequencing the most valuable type-strain genomes for metagenomic binning, comparative biology and taxonomic classification.</title>
        <authorList>
            <person name="Goeker M."/>
        </authorList>
    </citation>
    <scope>NUCLEOTIDE SEQUENCE</scope>
    <source>
        <strain evidence="4">DSM 26232</strain>
    </source>
</reference>
<evidence type="ECO:0000313" key="4">
    <source>
        <dbReference type="EMBL" id="MBP1986727.1"/>
    </source>
</evidence>
<dbReference type="PRINTS" id="PR00685">
    <property type="entry name" value="TIFACTORIIB"/>
</dbReference>
<keyword evidence="1" id="KW-0805">Transcription regulation</keyword>
<name>A0A8T4GUL4_9EURY</name>
<dbReference type="InterPro" id="IPR013150">
    <property type="entry name" value="TFIIB_cyclin"/>
</dbReference>
<dbReference type="Pfam" id="PF00382">
    <property type="entry name" value="TFIIB"/>
    <property type="match status" value="1"/>
</dbReference>
<dbReference type="EMBL" id="JAGGLC010000002">
    <property type="protein sequence ID" value="MBP1986727.1"/>
    <property type="molecule type" value="Genomic_DNA"/>
</dbReference>
<dbReference type="GO" id="GO:0017025">
    <property type="term" value="F:TBP-class protein binding"/>
    <property type="evidence" value="ECO:0007669"/>
    <property type="project" value="InterPro"/>
</dbReference>
<sequence length="102" mass="11226">MYSARDRVREEEWLTEMGRAADSLGLGSEPRSTAEDLFLSNVPDAERSKPAVAAAALYAGALIAGEERPQTDVADAMDVSRLSVQQRWKTLLENAGFRTPTW</sequence>
<dbReference type="Proteomes" id="UP000823736">
    <property type="component" value="Unassembled WGS sequence"/>
</dbReference>
<feature type="domain" description="Transcription factor TFIIB cyclin-like" evidence="3">
    <location>
        <begin position="19"/>
        <end position="93"/>
    </location>
</feature>
<dbReference type="AlphaFoldDB" id="A0A8T4GUL4"/>
<dbReference type="SUPFAM" id="SSF47954">
    <property type="entry name" value="Cyclin-like"/>
    <property type="match status" value="1"/>
</dbReference>
<evidence type="ECO:0000313" key="5">
    <source>
        <dbReference type="Proteomes" id="UP000823736"/>
    </source>
</evidence>
<gene>
    <name evidence="4" type="ORF">J2753_001221</name>
</gene>
<dbReference type="InterPro" id="IPR000812">
    <property type="entry name" value="TFIIB"/>
</dbReference>
<protein>
    <submittedName>
        <fullName evidence="4">Transcription initiation factor TFIIIB Brf1 subunit/transcription initiation factor TFIIB</fullName>
    </submittedName>
</protein>